<evidence type="ECO:0000313" key="2">
    <source>
        <dbReference type="EMBL" id="KAK9105342.1"/>
    </source>
</evidence>
<feature type="compositionally biased region" description="Basic residues" evidence="1">
    <location>
        <begin position="1"/>
        <end position="22"/>
    </location>
</feature>
<accession>A0AAP0I0S6</accession>
<feature type="compositionally biased region" description="Basic and acidic residues" evidence="1">
    <location>
        <begin position="58"/>
        <end position="76"/>
    </location>
</feature>
<comment type="caution">
    <text evidence="2">The sequence shown here is derived from an EMBL/GenBank/DDBJ whole genome shotgun (WGS) entry which is preliminary data.</text>
</comment>
<sequence>MGHRIQAKHRMPKILKPKKKIKNQMPLAARPTKQTSASRAQCQPTELRTSPSAANRTMDPDLKEHTVAVIKVKEKPQLGATTNEMPDSSMMRRSGNKGKPPDLPMAITLRGNVKIKNQSTKKGSRTKDPSSVSHDEVDGFVANETMEDDSSVEASSSSEELSDMES</sequence>
<feature type="compositionally biased region" description="Polar residues" evidence="1">
    <location>
        <begin position="32"/>
        <end position="55"/>
    </location>
</feature>
<feature type="region of interest" description="Disordered" evidence="1">
    <location>
        <begin position="1"/>
        <end position="166"/>
    </location>
</feature>
<dbReference type="Proteomes" id="UP001419268">
    <property type="component" value="Unassembled WGS sequence"/>
</dbReference>
<name>A0AAP0I0S6_9MAGN</name>
<dbReference type="EMBL" id="JBBNAG010000009">
    <property type="protein sequence ID" value="KAK9105342.1"/>
    <property type="molecule type" value="Genomic_DNA"/>
</dbReference>
<proteinExistence type="predicted"/>
<reference evidence="2 3" key="1">
    <citation type="submission" date="2024-01" db="EMBL/GenBank/DDBJ databases">
        <title>Genome assemblies of Stephania.</title>
        <authorList>
            <person name="Yang L."/>
        </authorList>
    </citation>
    <scope>NUCLEOTIDE SEQUENCE [LARGE SCALE GENOMIC DNA]</scope>
    <source>
        <strain evidence="2">JXDWG</strain>
        <tissue evidence="2">Leaf</tissue>
    </source>
</reference>
<feature type="compositionally biased region" description="Basic and acidic residues" evidence="1">
    <location>
        <begin position="125"/>
        <end position="137"/>
    </location>
</feature>
<gene>
    <name evidence="2" type="ORF">Scep_022186</name>
</gene>
<dbReference type="AlphaFoldDB" id="A0AAP0I0S6"/>
<evidence type="ECO:0000313" key="3">
    <source>
        <dbReference type="Proteomes" id="UP001419268"/>
    </source>
</evidence>
<evidence type="ECO:0000256" key="1">
    <source>
        <dbReference type="SAM" id="MobiDB-lite"/>
    </source>
</evidence>
<keyword evidence="3" id="KW-1185">Reference proteome</keyword>
<organism evidence="2 3">
    <name type="scientific">Stephania cephalantha</name>
    <dbReference type="NCBI Taxonomy" id="152367"/>
    <lineage>
        <taxon>Eukaryota</taxon>
        <taxon>Viridiplantae</taxon>
        <taxon>Streptophyta</taxon>
        <taxon>Embryophyta</taxon>
        <taxon>Tracheophyta</taxon>
        <taxon>Spermatophyta</taxon>
        <taxon>Magnoliopsida</taxon>
        <taxon>Ranunculales</taxon>
        <taxon>Menispermaceae</taxon>
        <taxon>Menispermoideae</taxon>
        <taxon>Cissampelideae</taxon>
        <taxon>Stephania</taxon>
    </lineage>
</organism>
<protein>
    <submittedName>
        <fullName evidence="2">Uncharacterized protein</fullName>
    </submittedName>
</protein>